<feature type="region of interest" description="Disordered" evidence="1">
    <location>
        <begin position="33"/>
        <end position="54"/>
    </location>
</feature>
<accession>A0A090G3J5</accession>
<evidence type="ECO:0000256" key="1">
    <source>
        <dbReference type="SAM" id="MobiDB-lite"/>
    </source>
</evidence>
<evidence type="ECO:0000313" key="3">
    <source>
        <dbReference type="Proteomes" id="UP000046373"/>
    </source>
</evidence>
<proteinExistence type="predicted"/>
<evidence type="ECO:0000313" key="2">
    <source>
        <dbReference type="EMBL" id="CDX25633.1"/>
    </source>
</evidence>
<organism evidence="2 3">
    <name type="scientific">Mesorhizobium plurifarium</name>
    <dbReference type="NCBI Taxonomy" id="69974"/>
    <lineage>
        <taxon>Bacteria</taxon>
        <taxon>Pseudomonadati</taxon>
        <taxon>Pseudomonadota</taxon>
        <taxon>Alphaproteobacteria</taxon>
        <taxon>Hyphomicrobiales</taxon>
        <taxon>Phyllobacteriaceae</taxon>
        <taxon>Mesorhizobium</taxon>
    </lineage>
</organism>
<dbReference type="Proteomes" id="UP000046373">
    <property type="component" value="Unassembled WGS sequence"/>
</dbReference>
<dbReference type="AlphaFoldDB" id="A0A090G3J5"/>
<name>A0A090G3J5_MESPL</name>
<reference evidence="2 3" key="1">
    <citation type="submission" date="2014-08" db="EMBL/GenBank/DDBJ databases">
        <authorList>
            <person name="Moulin Lionel"/>
        </authorList>
    </citation>
    <scope>NUCLEOTIDE SEQUENCE [LARGE SCALE GENOMIC DNA]</scope>
</reference>
<gene>
    <name evidence="2" type="ORF">MPLDJ20_120116</name>
</gene>
<dbReference type="EMBL" id="CCNB01000004">
    <property type="protein sequence ID" value="CDX25633.1"/>
    <property type="molecule type" value="Genomic_DNA"/>
</dbReference>
<sequence>MPRPNCEEQFGAIRPLPEGRGACRRLRLPLLPSGEKVDRRDSAETDEGAASTLPSQVFQRLTNYFPARLPAS</sequence>
<protein>
    <submittedName>
        <fullName evidence="2">Uncharacterized protein</fullName>
    </submittedName>
</protein>